<dbReference type="AlphaFoldDB" id="A0A6A6U7I3"/>
<evidence type="ECO:0000256" key="1">
    <source>
        <dbReference type="ARBA" id="ARBA00006484"/>
    </source>
</evidence>
<dbReference type="PANTHER" id="PTHR43669:SF3">
    <property type="entry name" value="ALCOHOL DEHYDROGENASE, PUTATIVE (AFU_ORTHOLOGUE AFUA_3G03445)-RELATED"/>
    <property type="match status" value="1"/>
</dbReference>
<sequence>METVLVVGSTGNIGTAAVKGALNAGYKVLAIVRNSTSANKLFQNAGKEGITTVEADIMSDNGIQSVVEQVTAGKLPAFQHVYSTVGGLYEETALKNVTAKQMRDAMNQNFTPNLYAYIATIPYLLEQNNPSSTWTLCTGAQGDYGFRAVPAMTAGSLFSMAVSACRELHETNIRFNEVYLAFRVEIDSSAEKSASMKASDFAKNYQAILGNTSVRGCRVRVTNHEEVTKLNYAPKLDL</sequence>
<evidence type="ECO:0000256" key="2">
    <source>
        <dbReference type="ARBA" id="ARBA00023002"/>
    </source>
</evidence>
<keyword evidence="4" id="KW-1185">Reference proteome</keyword>
<proteinExistence type="inferred from homology"/>
<dbReference type="GO" id="GO:0016491">
    <property type="term" value="F:oxidoreductase activity"/>
    <property type="evidence" value="ECO:0007669"/>
    <property type="project" value="UniProtKB-KW"/>
</dbReference>
<evidence type="ECO:0000313" key="3">
    <source>
        <dbReference type="EMBL" id="KAF2667910.1"/>
    </source>
</evidence>
<dbReference type="PANTHER" id="PTHR43669">
    <property type="entry name" value="5-KETO-D-GLUCONATE 5-REDUCTASE"/>
    <property type="match status" value="1"/>
</dbReference>
<comment type="similarity">
    <text evidence="1">Belongs to the short-chain dehydrogenases/reductases (SDR) family.</text>
</comment>
<organism evidence="3 4">
    <name type="scientific">Microthyrium microscopicum</name>
    <dbReference type="NCBI Taxonomy" id="703497"/>
    <lineage>
        <taxon>Eukaryota</taxon>
        <taxon>Fungi</taxon>
        <taxon>Dikarya</taxon>
        <taxon>Ascomycota</taxon>
        <taxon>Pezizomycotina</taxon>
        <taxon>Dothideomycetes</taxon>
        <taxon>Dothideomycetes incertae sedis</taxon>
        <taxon>Microthyriales</taxon>
        <taxon>Microthyriaceae</taxon>
        <taxon>Microthyrium</taxon>
    </lineage>
</organism>
<reference evidence="3" key="1">
    <citation type="journal article" date="2020" name="Stud. Mycol.">
        <title>101 Dothideomycetes genomes: a test case for predicting lifestyles and emergence of pathogens.</title>
        <authorList>
            <person name="Haridas S."/>
            <person name="Albert R."/>
            <person name="Binder M."/>
            <person name="Bloem J."/>
            <person name="Labutti K."/>
            <person name="Salamov A."/>
            <person name="Andreopoulos B."/>
            <person name="Baker S."/>
            <person name="Barry K."/>
            <person name="Bills G."/>
            <person name="Bluhm B."/>
            <person name="Cannon C."/>
            <person name="Castanera R."/>
            <person name="Culley D."/>
            <person name="Daum C."/>
            <person name="Ezra D."/>
            <person name="Gonzalez J."/>
            <person name="Henrissat B."/>
            <person name="Kuo A."/>
            <person name="Liang C."/>
            <person name="Lipzen A."/>
            <person name="Lutzoni F."/>
            <person name="Magnuson J."/>
            <person name="Mondo S."/>
            <person name="Nolan M."/>
            <person name="Ohm R."/>
            <person name="Pangilinan J."/>
            <person name="Park H.-J."/>
            <person name="Ramirez L."/>
            <person name="Alfaro M."/>
            <person name="Sun H."/>
            <person name="Tritt A."/>
            <person name="Yoshinaga Y."/>
            <person name="Zwiers L.-H."/>
            <person name="Turgeon B."/>
            <person name="Goodwin S."/>
            <person name="Spatafora J."/>
            <person name="Crous P."/>
            <person name="Grigoriev I."/>
        </authorList>
    </citation>
    <scope>NUCLEOTIDE SEQUENCE</scope>
    <source>
        <strain evidence="3">CBS 115976</strain>
    </source>
</reference>
<name>A0A6A6U7I3_9PEZI</name>
<dbReference type="InterPro" id="IPR036291">
    <property type="entry name" value="NAD(P)-bd_dom_sf"/>
</dbReference>
<dbReference type="InterPro" id="IPR002347">
    <property type="entry name" value="SDR_fam"/>
</dbReference>
<gene>
    <name evidence="3" type="ORF">BT63DRAFT_304626</name>
</gene>
<dbReference type="SUPFAM" id="SSF51735">
    <property type="entry name" value="NAD(P)-binding Rossmann-fold domains"/>
    <property type="match status" value="1"/>
</dbReference>
<dbReference type="Pfam" id="PF00106">
    <property type="entry name" value="adh_short"/>
    <property type="match status" value="1"/>
</dbReference>
<protein>
    <submittedName>
        <fullName evidence="3">NAD(P)-binding protein</fullName>
    </submittedName>
</protein>
<dbReference type="EMBL" id="MU004237">
    <property type="protein sequence ID" value="KAF2667910.1"/>
    <property type="molecule type" value="Genomic_DNA"/>
</dbReference>
<accession>A0A6A6U7I3</accession>
<dbReference type="Gene3D" id="3.40.50.720">
    <property type="entry name" value="NAD(P)-binding Rossmann-like Domain"/>
    <property type="match status" value="1"/>
</dbReference>
<evidence type="ECO:0000313" key="4">
    <source>
        <dbReference type="Proteomes" id="UP000799302"/>
    </source>
</evidence>
<keyword evidence="2" id="KW-0560">Oxidoreductase</keyword>
<dbReference type="OrthoDB" id="10254221at2759"/>
<dbReference type="Proteomes" id="UP000799302">
    <property type="component" value="Unassembled WGS sequence"/>
</dbReference>